<accession>A0ABR3KQ01</accession>
<dbReference type="Proteomes" id="UP001558632">
    <property type="component" value="Unassembled WGS sequence"/>
</dbReference>
<gene>
    <name evidence="2" type="ORF">TSPI_09900</name>
</gene>
<dbReference type="EMBL" id="JBEUSY010000216">
    <property type="protein sequence ID" value="KAL1242265.1"/>
    <property type="molecule type" value="Genomic_DNA"/>
</dbReference>
<name>A0ABR3KQ01_TRISP</name>
<protein>
    <submittedName>
        <fullName evidence="2">ATP-dependent rRNA helicase</fullName>
    </submittedName>
</protein>
<keyword evidence="2" id="KW-0347">Helicase</keyword>
<sequence>MPLNLVDSTLVSVVERRSENKNAINSECNDELALHEYQLFDVEQKTMAQDIIFHFNRNEIDKVVIVVRMAMKFLKECENKKKTALVLTHSKSMLDLIVKQRNFVANSLGYDMKQCVNSCSSYCDKLCILPCRMLICCNDMLMEMRSNENLMKSISLVVLESFDVLPALINADEMIYSLENFSMETRVVIFTKSEEEASAIKEVERLNSSLVIEIGKCYKYLEKDNLKMCLFHPKVENDNVLNCKIDAVNFLLHRIIFTRCLVFVDKACQNEIDTLEARLKCWYWSAQKIGEKDVCKGTGHSVIKDSSRVLIITGLAENQLSVGSFNLVILFHIPKKCAEYHNLLQNISNQSEYCAVIFLIMNHSDKEHVKTLTRKDGVHFTLLKGNYSTLLINRSEDSGKTQSTASSYESSEKNWSTVFENSVEVSEKRICKNDLSRKSYEEIVAPYNLKPHNIDVNRLFYLKKSIKPRKIPTAGKSIQYDRSAMLNILQTMFRGGKNPSGNIQISNSNNEKAENESTVQKNVEKIEMKKNNSSISKQDKKKNKPNAREEEQRIVADPCLEDAEAVGDDDEGEQFEFANDGLSYDNQTEAFRQVMINVNNYANMLALMQNYIESMEGERAVQHDSVLSQRPKEERSIVPSQNDFLHYPESGQLSLICTKYAATMNRTDGTWKQRRLQNTLTFDESGQLSLICTKYAATMNRTDGTWKQRRLQNTLTFNGNDGEYSDKT</sequence>
<comment type="caution">
    <text evidence="2">The sequence shown here is derived from an EMBL/GenBank/DDBJ whole genome shotgun (WGS) entry which is preliminary data.</text>
</comment>
<reference evidence="2 3" key="1">
    <citation type="submission" date="2024-07" db="EMBL/GenBank/DDBJ databases">
        <title>Enhanced genomic and transcriptomic resources for Trichinella pseudospiralis and T. spiralis underpin the discovery of pronounced molecular differences between stages and species.</title>
        <authorList>
            <person name="Pasi K.K."/>
            <person name="La Rosa G."/>
            <person name="Gomez-Morales M.A."/>
            <person name="Tosini F."/>
            <person name="Sumanam S."/>
            <person name="Young N.D."/>
            <person name="Chang B.C."/>
            <person name="Robin G.B."/>
        </authorList>
    </citation>
    <scope>NUCLEOTIDE SEQUENCE [LARGE SCALE GENOMIC DNA]</scope>
    <source>
        <strain evidence="2">ISS534</strain>
    </source>
</reference>
<keyword evidence="3" id="KW-1185">Reference proteome</keyword>
<evidence type="ECO:0000256" key="1">
    <source>
        <dbReference type="SAM" id="MobiDB-lite"/>
    </source>
</evidence>
<keyword evidence="2" id="KW-0067">ATP-binding</keyword>
<evidence type="ECO:0000313" key="3">
    <source>
        <dbReference type="Proteomes" id="UP001558632"/>
    </source>
</evidence>
<organism evidence="2 3">
    <name type="scientific">Trichinella spiralis</name>
    <name type="common">Trichina worm</name>
    <dbReference type="NCBI Taxonomy" id="6334"/>
    <lineage>
        <taxon>Eukaryota</taxon>
        <taxon>Metazoa</taxon>
        <taxon>Ecdysozoa</taxon>
        <taxon>Nematoda</taxon>
        <taxon>Enoplea</taxon>
        <taxon>Dorylaimia</taxon>
        <taxon>Trichinellida</taxon>
        <taxon>Trichinellidae</taxon>
        <taxon>Trichinella</taxon>
    </lineage>
</organism>
<keyword evidence="2" id="KW-0547">Nucleotide-binding</keyword>
<dbReference type="GO" id="GO:0004386">
    <property type="term" value="F:helicase activity"/>
    <property type="evidence" value="ECO:0007669"/>
    <property type="project" value="UniProtKB-KW"/>
</dbReference>
<feature type="region of interest" description="Disordered" evidence="1">
    <location>
        <begin position="497"/>
        <end position="552"/>
    </location>
</feature>
<evidence type="ECO:0000313" key="2">
    <source>
        <dbReference type="EMBL" id="KAL1242265.1"/>
    </source>
</evidence>
<keyword evidence="2" id="KW-0378">Hydrolase</keyword>
<proteinExistence type="predicted"/>